<dbReference type="Proteomes" id="UP000024404">
    <property type="component" value="Unassembled WGS sequence"/>
</dbReference>
<dbReference type="EMBL" id="CMVM020000158">
    <property type="status" value="NOT_ANNOTATED_CDS"/>
    <property type="molecule type" value="Genomic_DNA"/>
</dbReference>
<keyword evidence="3" id="KW-1185">Reference proteome</keyword>
<evidence type="ECO:0000313" key="3">
    <source>
        <dbReference type="Proteomes" id="UP000024404"/>
    </source>
</evidence>
<name>A0A8R1TVM3_ONCVO</name>
<evidence type="ECO:0000313" key="2">
    <source>
        <dbReference type="EnsemblMetazoa" id="OVOC5433.1"/>
    </source>
</evidence>
<reference evidence="3" key="1">
    <citation type="submission" date="2013-10" db="EMBL/GenBank/DDBJ databases">
        <title>Genome sequencing of Onchocerca volvulus.</title>
        <authorList>
            <person name="Cotton J."/>
            <person name="Tsai J."/>
            <person name="Stanley E."/>
            <person name="Tracey A."/>
            <person name="Holroyd N."/>
            <person name="Lustigman S."/>
            <person name="Berriman M."/>
        </authorList>
    </citation>
    <scope>NUCLEOTIDE SEQUENCE</scope>
</reference>
<feature type="chain" id="PRO_5035794133" evidence="1">
    <location>
        <begin position="19"/>
        <end position="235"/>
    </location>
</feature>
<keyword evidence="1" id="KW-0732">Signal</keyword>
<reference evidence="2" key="2">
    <citation type="submission" date="2022-06" db="UniProtKB">
        <authorList>
            <consortium name="EnsemblMetazoa"/>
        </authorList>
    </citation>
    <scope>IDENTIFICATION</scope>
</reference>
<accession>A0A8R1TVM3</accession>
<protein>
    <submittedName>
        <fullName evidence="2">Uncharacterized protein</fullName>
    </submittedName>
</protein>
<sequence>MLPLPVFFLILGTARSNALPKQNISSTVKNETGEVHWHLPPPPLQTSPIYGEPSQFSSFPPGYAFSPGYIPYLFCYPPSSCAGTVPLELDQFYCSSHGSFALGTENSPNKLMREFCRFTATVNEDSCNTCCKIAARHYATSVDEVSGIMFAFDPNIPPMHTYMKSPQSIFREKRASKMTEINAAKPSIKMRNAVNLALSPGLLSGLTPTSGSVTSSSNDIPQCFCCAPIKSVHSF</sequence>
<dbReference type="AlphaFoldDB" id="A0A8R1TVM3"/>
<evidence type="ECO:0000256" key="1">
    <source>
        <dbReference type="SAM" id="SignalP"/>
    </source>
</evidence>
<organism evidence="2 3">
    <name type="scientific">Onchocerca volvulus</name>
    <dbReference type="NCBI Taxonomy" id="6282"/>
    <lineage>
        <taxon>Eukaryota</taxon>
        <taxon>Metazoa</taxon>
        <taxon>Ecdysozoa</taxon>
        <taxon>Nematoda</taxon>
        <taxon>Chromadorea</taxon>
        <taxon>Rhabditida</taxon>
        <taxon>Spirurina</taxon>
        <taxon>Spiruromorpha</taxon>
        <taxon>Filarioidea</taxon>
        <taxon>Onchocercidae</taxon>
        <taxon>Onchocerca</taxon>
    </lineage>
</organism>
<dbReference type="OMA" id="CKIAARH"/>
<feature type="signal peptide" evidence="1">
    <location>
        <begin position="1"/>
        <end position="18"/>
    </location>
</feature>
<dbReference type="EnsemblMetazoa" id="OVOC5433.1">
    <property type="protein sequence ID" value="OVOC5433.1"/>
    <property type="gene ID" value="WBGene00242242"/>
</dbReference>
<proteinExistence type="predicted"/>